<dbReference type="Gene3D" id="2.30.110.10">
    <property type="entry name" value="Electron Transport, Fmn-binding Protein, Chain A"/>
    <property type="match status" value="1"/>
</dbReference>
<dbReference type="SUPFAM" id="SSF50475">
    <property type="entry name" value="FMN-binding split barrel"/>
    <property type="match status" value="1"/>
</dbReference>
<evidence type="ECO:0000313" key="5">
    <source>
        <dbReference type="EMBL" id="SEL64312.1"/>
    </source>
</evidence>
<dbReference type="SMART" id="SM00903">
    <property type="entry name" value="Flavin_Reduct"/>
    <property type="match status" value="1"/>
</dbReference>
<dbReference type="EMBL" id="FOBF01000006">
    <property type="protein sequence ID" value="SEL64312.1"/>
    <property type="molecule type" value="Genomic_DNA"/>
</dbReference>
<evidence type="ECO:0000256" key="3">
    <source>
        <dbReference type="SAM" id="MobiDB-lite"/>
    </source>
</evidence>
<organism evidence="5 6">
    <name type="scientific">Nonomuraea pusilla</name>
    <dbReference type="NCBI Taxonomy" id="46177"/>
    <lineage>
        <taxon>Bacteria</taxon>
        <taxon>Bacillati</taxon>
        <taxon>Actinomycetota</taxon>
        <taxon>Actinomycetes</taxon>
        <taxon>Streptosporangiales</taxon>
        <taxon>Streptosporangiaceae</taxon>
        <taxon>Nonomuraea</taxon>
    </lineage>
</organism>
<dbReference type="Proteomes" id="UP000198953">
    <property type="component" value="Unassembled WGS sequence"/>
</dbReference>
<evidence type="ECO:0000259" key="4">
    <source>
        <dbReference type="SMART" id="SM00903"/>
    </source>
</evidence>
<sequence length="453" mass="45639">MGGHPQLTAPNDCRPRTAAPQPTTPSSRHTDADDQGHPLPLTGGNPPNLPTTSNGAVPPGRLGPPDGGSQAGQARSLNGAGPRGQAHKTAGYKPGGHRRKTGGTTRRTGGAPEKTAGAAWKAGVHPPDITRAPDALPTESHRDPDAPTSTDPPTAPVALPTPQAGGVAGLLPPADPSRAAHAVPTAGPRRIVDVPPVPGVLPTRNVLHAPDVLPTRDVPGAPDVLGSPNVLGATDILRSPDVLGAPNVLRSPDVLPKPSGIAASRSVAPAVVGAACVGASRPGGRGVRGGVDGGRFREVLGRFATGVVAITALDPGDGRPCGLAANSFTSVSLDPPLVAFCVAHTSTSWPRVRGAGTVTVNVLGEHQRAVCLRMASRGGDKFAGLGWTASPGGGPVLDGALAWMDCAVEAEHPAGDHVIVVARVLRLDTYAEGGPLLFFRGGYGRFAEPTGPT</sequence>
<evidence type="ECO:0000256" key="2">
    <source>
        <dbReference type="ARBA" id="ARBA00023002"/>
    </source>
</evidence>
<evidence type="ECO:0000313" key="6">
    <source>
        <dbReference type="Proteomes" id="UP000198953"/>
    </source>
</evidence>
<evidence type="ECO:0000256" key="1">
    <source>
        <dbReference type="ARBA" id="ARBA00008898"/>
    </source>
</evidence>
<feature type="domain" description="Flavin reductase like" evidence="4">
    <location>
        <begin position="300"/>
        <end position="445"/>
    </location>
</feature>
<accession>A0A1H7RVT2</accession>
<dbReference type="InterPro" id="IPR002563">
    <property type="entry name" value="Flavin_Rdtase-like_dom"/>
</dbReference>
<dbReference type="STRING" id="46177.SAMN05660976_02939"/>
<dbReference type="GO" id="GO:0042602">
    <property type="term" value="F:riboflavin reductase (NADPH) activity"/>
    <property type="evidence" value="ECO:0007669"/>
    <property type="project" value="TreeGrafter"/>
</dbReference>
<feature type="compositionally biased region" description="Low complexity" evidence="3">
    <location>
        <begin position="16"/>
        <end position="27"/>
    </location>
</feature>
<dbReference type="GO" id="GO:0010181">
    <property type="term" value="F:FMN binding"/>
    <property type="evidence" value="ECO:0007669"/>
    <property type="project" value="InterPro"/>
</dbReference>
<proteinExistence type="inferred from homology"/>
<dbReference type="InterPro" id="IPR012349">
    <property type="entry name" value="Split_barrel_FMN-bd"/>
</dbReference>
<dbReference type="Pfam" id="PF01613">
    <property type="entry name" value="Flavin_Reduct"/>
    <property type="match status" value="1"/>
</dbReference>
<feature type="compositionally biased region" description="Low complexity" evidence="3">
    <location>
        <begin position="146"/>
        <end position="158"/>
    </location>
</feature>
<protein>
    <submittedName>
        <fullName evidence="5">NADH-FMN oxidoreductase RutF, flavin reductase (DIM6/NTAB) family</fullName>
    </submittedName>
</protein>
<comment type="similarity">
    <text evidence="1">Belongs to the non-flavoprotein flavin reductase family.</text>
</comment>
<feature type="region of interest" description="Disordered" evidence="3">
    <location>
        <begin position="1"/>
        <end position="185"/>
    </location>
</feature>
<keyword evidence="2" id="KW-0560">Oxidoreductase</keyword>
<reference evidence="5 6" key="1">
    <citation type="submission" date="2016-10" db="EMBL/GenBank/DDBJ databases">
        <authorList>
            <person name="de Groot N.N."/>
        </authorList>
    </citation>
    <scope>NUCLEOTIDE SEQUENCE [LARGE SCALE GENOMIC DNA]</scope>
    <source>
        <strain evidence="5 6">DSM 43357</strain>
    </source>
</reference>
<dbReference type="AlphaFoldDB" id="A0A1H7RVT2"/>
<gene>
    <name evidence="5" type="ORF">SAMN05660976_02939</name>
</gene>
<feature type="compositionally biased region" description="Low complexity" evidence="3">
    <location>
        <begin position="38"/>
        <end position="55"/>
    </location>
</feature>
<dbReference type="InterPro" id="IPR050268">
    <property type="entry name" value="NADH-dep_flavin_reductase"/>
</dbReference>
<name>A0A1H7RVT2_9ACTN</name>
<dbReference type="PANTHER" id="PTHR30466">
    <property type="entry name" value="FLAVIN REDUCTASE"/>
    <property type="match status" value="1"/>
</dbReference>
<keyword evidence="6" id="KW-1185">Reference proteome</keyword>
<dbReference type="PANTHER" id="PTHR30466:SF11">
    <property type="entry name" value="FLAVIN-DEPENDENT MONOOXYGENASE, REDUCTASE SUBUNIT HSAB"/>
    <property type="match status" value="1"/>
</dbReference>